<accession>F2NLX4</accession>
<reference evidence="5 6" key="1">
    <citation type="journal article" date="2012" name="Stand. Genomic Sci.">
        <title>Complete genome sequence of the aerobic, heterotroph Marinithermus hydrothermalis type strain (T1(T)) from a deep-sea hydrothermal vent chimney.</title>
        <authorList>
            <person name="Copeland A."/>
            <person name="Gu W."/>
            <person name="Yasawong M."/>
            <person name="Lapidus A."/>
            <person name="Lucas S."/>
            <person name="Deshpande S."/>
            <person name="Pagani I."/>
            <person name="Tapia R."/>
            <person name="Cheng J.F."/>
            <person name="Goodwin L.A."/>
            <person name="Pitluck S."/>
            <person name="Liolios K."/>
            <person name="Ivanova N."/>
            <person name="Mavromatis K."/>
            <person name="Mikhailova N."/>
            <person name="Pati A."/>
            <person name="Chen A."/>
            <person name="Palaniappan K."/>
            <person name="Land M."/>
            <person name="Pan C."/>
            <person name="Brambilla E.M."/>
            <person name="Rohde M."/>
            <person name="Tindall B.J."/>
            <person name="Sikorski J."/>
            <person name="Goker M."/>
            <person name="Detter J.C."/>
            <person name="Bristow J."/>
            <person name="Eisen J.A."/>
            <person name="Markowitz V."/>
            <person name="Hugenholtz P."/>
            <person name="Kyrpides N.C."/>
            <person name="Klenk H.P."/>
            <person name="Woyke T."/>
        </authorList>
    </citation>
    <scope>NUCLEOTIDE SEQUENCE [LARGE SCALE GENOMIC DNA]</scope>
    <source>
        <strain evidence="6">DSM 14884 / JCM 11576 / T1</strain>
    </source>
</reference>
<dbReference type="PROSITE" id="PS51371">
    <property type="entry name" value="CBS"/>
    <property type="match status" value="2"/>
</dbReference>
<dbReference type="InterPro" id="IPR000644">
    <property type="entry name" value="CBS_dom"/>
</dbReference>
<dbReference type="KEGG" id="mhd:Marky_0479"/>
<evidence type="ECO:0000256" key="1">
    <source>
        <dbReference type="ARBA" id="ARBA00023122"/>
    </source>
</evidence>
<evidence type="ECO:0000256" key="2">
    <source>
        <dbReference type="PROSITE-ProRule" id="PRU00703"/>
    </source>
</evidence>
<dbReference type="InterPro" id="IPR002912">
    <property type="entry name" value="ACT_dom"/>
</dbReference>
<keyword evidence="1 2" id="KW-0129">CBS domain</keyword>
<dbReference type="EMBL" id="CP002630">
    <property type="protein sequence ID" value="AEB11231.1"/>
    <property type="molecule type" value="Genomic_DNA"/>
</dbReference>
<feature type="domain" description="CBS" evidence="3">
    <location>
        <begin position="74"/>
        <end position="133"/>
    </location>
</feature>
<dbReference type="Pfam" id="PF00571">
    <property type="entry name" value="CBS"/>
    <property type="match status" value="2"/>
</dbReference>
<dbReference type="SMART" id="SM00116">
    <property type="entry name" value="CBS"/>
    <property type="match status" value="2"/>
</dbReference>
<dbReference type="RefSeq" id="WP_013703284.1">
    <property type="nucleotide sequence ID" value="NC_015387.1"/>
</dbReference>
<dbReference type="eggNOG" id="COG0517">
    <property type="taxonomic scope" value="Bacteria"/>
</dbReference>
<gene>
    <name evidence="5" type="ordered locus">Marky_0479</name>
</gene>
<dbReference type="InterPro" id="IPR051257">
    <property type="entry name" value="Diverse_CBS-Domain"/>
</dbReference>
<dbReference type="PANTHER" id="PTHR43080">
    <property type="entry name" value="CBS DOMAIN-CONTAINING PROTEIN CBSX3, MITOCHONDRIAL"/>
    <property type="match status" value="1"/>
</dbReference>
<dbReference type="InterPro" id="IPR046342">
    <property type="entry name" value="CBS_dom_sf"/>
</dbReference>
<protein>
    <submittedName>
        <fullName evidence="5">CBS domain containing protein</fullName>
    </submittedName>
</protein>
<proteinExistence type="predicted"/>
<dbReference type="PROSITE" id="PS51671">
    <property type="entry name" value="ACT"/>
    <property type="match status" value="1"/>
</dbReference>
<dbReference type="OrthoDB" id="9802114at2"/>
<dbReference type="SUPFAM" id="SSF54631">
    <property type="entry name" value="CBS-domain pair"/>
    <property type="match status" value="1"/>
</dbReference>
<evidence type="ECO:0000259" key="3">
    <source>
        <dbReference type="PROSITE" id="PS51371"/>
    </source>
</evidence>
<dbReference type="Gene3D" id="3.30.2130.10">
    <property type="entry name" value="VC0802-like"/>
    <property type="match status" value="1"/>
</dbReference>
<dbReference type="Proteomes" id="UP000007030">
    <property type="component" value="Chromosome"/>
</dbReference>
<dbReference type="CDD" id="cd04584">
    <property type="entry name" value="CBS_pair_AcuB_like"/>
    <property type="match status" value="1"/>
</dbReference>
<organism evidence="5 6">
    <name type="scientific">Marinithermus hydrothermalis (strain DSM 14884 / JCM 11576 / T1)</name>
    <dbReference type="NCBI Taxonomy" id="869210"/>
    <lineage>
        <taxon>Bacteria</taxon>
        <taxon>Thermotogati</taxon>
        <taxon>Deinococcota</taxon>
        <taxon>Deinococci</taxon>
        <taxon>Thermales</taxon>
        <taxon>Thermaceae</taxon>
        <taxon>Marinithermus</taxon>
    </lineage>
</organism>
<feature type="domain" description="CBS" evidence="3">
    <location>
        <begin position="7"/>
        <end position="62"/>
    </location>
</feature>
<keyword evidence="6" id="KW-1185">Reference proteome</keyword>
<evidence type="ECO:0000313" key="5">
    <source>
        <dbReference type="EMBL" id="AEB11231.1"/>
    </source>
</evidence>
<dbReference type="Gene3D" id="3.10.580.10">
    <property type="entry name" value="CBS-domain"/>
    <property type="match status" value="1"/>
</dbReference>
<evidence type="ECO:0000259" key="4">
    <source>
        <dbReference type="PROSITE" id="PS51671"/>
    </source>
</evidence>
<dbReference type="InterPro" id="IPR045865">
    <property type="entry name" value="ACT-like_dom_sf"/>
</dbReference>
<dbReference type="HOGENOM" id="CLU_040681_6_0_0"/>
<evidence type="ECO:0000313" key="6">
    <source>
        <dbReference type="Proteomes" id="UP000007030"/>
    </source>
</evidence>
<dbReference type="STRING" id="869210.Marky_0479"/>
<name>F2NLX4_MARHT</name>
<sequence length="209" mass="22999">MLVRDVMHSPVITIAADATLAEANEVMWRQGIRHLPVMDQGRLVGILTDRDIRLATSRLAPVPFTETARVEAVMTAPVLTADPLDPVEEAAQVMRQHKIGSLPVLEGRELVGIVTGIDLLDALIKMTGAAKPSGRLEVRLPDEPGRLAELTRFLADRGLNIHSALTYPADEDATHVVLRVNTQQTRPLAHALRQAGFRVVWPPEKPWSR</sequence>
<dbReference type="PANTHER" id="PTHR43080:SF2">
    <property type="entry name" value="CBS DOMAIN-CONTAINING PROTEIN"/>
    <property type="match status" value="1"/>
</dbReference>
<dbReference type="SUPFAM" id="SSF55021">
    <property type="entry name" value="ACT-like"/>
    <property type="match status" value="1"/>
</dbReference>
<feature type="domain" description="ACT" evidence="4">
    <location>
        <begin position="135"/>
        <end position="207"/>
    </location>
</feature>
<dbReference type="AlphaFoldDB" id="F2NLX4"/>
<dbReference type="Pfam" id="PF01842">
    <property type="entry name" value="ACT"/>
    <property type="match status" value="1"/>
</dbReference>